<keyword evidence="2" id="KW-1185">Reference proteome</keyword>
<proteinExistence type="predicted"/>
<gene>
    <name evidence="1" type="ORF">M404DRAFT_1005642</name>
</gene>
<feature type="non-terminal residue" evidence="1">
    <location>
        <position position="58"/>
    </location>
</feature>
<dbReference type="AlphaFoldDB" id="A0A0C3NRG3"/>
<reference evidence="1 2" key="1">
    <citation type="submission" date="2014-04" db="EMBL/GenBank/DDBJ databases">
        <authorList>
            <consortium name="DOE Joint Genome Institute"/>
            <person name="Kuo A."/>
            <person name="Kohler A."/>
            <person name="Costa M.D."/>
            <person name="Nagy L.G."/>
            <person name="Floudas D."/>
            <person name="Copeland A."/>
            <person name="Barry K.W."/>
            <person name="Cichocki N."/>
            <person name="Veneault-Fourrey C."/>
            <person name="LaButti K."/>
            <person name="Lindquist E.A."/>
            <person name="Lipzen A."/>
            <person name="Lundell T."/>
            <person name="Morin E."/>
            <person name="Murat C."/>
            <person name="Sun H."/>
            <person name="Tunlid A."/>
            <person name="Henrissat B."/>
            <person name="Grigoriev I.V."/>
            <person name="Hibbett D.S."/>
            <person name="Martin F."/>
            <person name="Nordberg H.P."/>
            <person name="Cantor M.N."/>
            <person name="Hua S.X."/>
        </authorList>
    </citation>
    <scope>NUCLEOTIDE SEQUENCE [LARGE SCALE GENOMIC DNA]</scope>
    <source>
        <strain evidence="1 2">Marx 270</strain>
    </source>
</reference>
<accession>A0A0C3NRG3</accession>
<reference evidence="2" key="2">
    <citation type="submission" date="2015-01" db="EMBL/GenBank/DDBJ databases">
        <title>Evolutionary Origins and Diversification of the Mycorrhizal Mutualists.</title>
        <authorList>
            <consortium name="DOE Joint Genome Institute"/>
            <consortium name="Mycorrhizal Genomics Consortium"/>
            <person name="Kohler A."/>
            <person name="Kuo A."/>
            <person name="Nagy L.G."/>
            <person name="Floudas D."/>
            <person name="Copeland A."/>
            <person name="Barry K.W."/>
            <person name="Cichocki N."/>
            <person name="Veneault-Fourrey C."/>
            <person name="LaButti K."/>
            <person name="Lindquist E.A."/>
            <person name="Lipzen A."/>
            <person name="Lundell T."/>
            <person name="Morin E."/>
            <person name="Murat C."/>
            <person name="Riley R."/>
            <person name="Ohm R."/>
            <person name="Sun H."/>
            <person name="Tunlid A."/>
            <person name="Henrissat B."/>
            <person name="Grigoriev I.V."/>
            <person name="Hibbett D.S."/>
            <person name="Martin F."/>
        </authorList>
    </citation>
    <scope>NUCLEOTIDE SEQUENCE [LARGE SCALE GENOMIC DNA]</scope>
    <source>
        <strain evidence="2">Marx 270</strain>
    </source>
</reference>
<dbReference type="Proteomes" id="UP000054217">
    <property type="component" value="Unassembled WGS sequence"/>
</dbReference>
<evidence type="ECO:0000313" key="2">
    <source>
        <dbReference type="Proteomes" id="UP000054217"/>
    </source>
</evidence>
<dbReference type="HOGENOM" id="CLU_2984667_0_0_1"/>
<protein>
    <submittedName>
        <fullName evidence="1">Uncharacterized protein</fullName>
    </submittedName>
</protein>
<name>A0A0C3NRG3_PISTI</name>
<evidence type="ECO:0000313" key="1">
    <source>
        <dbReference type="EMBL" id="KIN98120.1"/>
    </source>
</evidence>
<dbReference type="InParanoid" id="A0A0C3NRG3"/>
<dbReference type="EMBL" id="KN832019">
    <property type="protein sequence ID" value="KIN98120.1"/>
    <property type="molecule type" value="Genomic_DNA"/>
</dbReference>
<sequence length="58" mass="6219">MSAINWALGSRYLICLSHIEVDPADGVGAIHPSLKGEGGTDGNLVIRMHLIQSVRYSV</sequence>
<organism evidence="1 2">
    <name type="scientific">Pisolithus tinctorius Marx 270</name>
    <dbReference type="NCBI Taxonomy" id="870435"/>
    <lineage>
        <taxon>Eukaryota</taxon>
        <taxon>Fungi</taxon>
        <taxon>Dikarya</taxon>
        <taxon>Basidiomycota</taxon>
        <taxon>Agaricomycotina</taxon>
        <taxon>Agaricomycetes</taxon>
        <taxon>Agaricomycetidae</taxon>
        <taxon>Boletales</taxon>
        <taxon>Sclerodermatineae</taxon>
        <taxon>Pisolithaceae</taxon>
        <taxon>Pisolithus</taxon>
    </lineage>
</organism>